<comment type="caution">
    <text evidence="5">The sequence shown here is derived from an EMBL/GenBank/DDBJ whole genome shotgun (WGS) entry which is preliminary data.</text>
</comment>
<protein>
    <submittedName>
        <fullName evidence="5">30S ribosomal protein S10</fullName>
    </submittedName>
</protein>
<dbReference type="FunFam" id="3.30.70.600:FF:000003">
    <property type="entry name" value="30S ribosomal protein S10"/>
    <property type="match status" value="1"/>
</dbReference>
<comment type="similarity">
    <text evidence="1">Belongs to the universal ribosomal protein uS10 family.</text>
</comment>
<feature type="domain" description="Small ribosomal subunit protein uS10" evidence="4">
    <location>
        <begin position="2"/>
        <end position="96"/>
    </location>
</feature>
<gene>
    <name evidence="5" type="ORF">GBAR_LOCUS7156</name>
</gene>
<name>A0AA35W8B1_GEOBA</name>
<keyword evidence="3" id="KW-0687">Ribonucleoprotein</keyword>
<dbReference type="GO" id="GO:0006412">
    <property type="term" value="P:translation"/>
    <property type="evidence" value="ECO:0007669"/>
    <property type="project" value="InterPro"/>
</dbReference>
<evidence type="ECO:0000313" key="5">
    <source>
        <dbReference type="EMBL" id="CAI8011004.1"/>
    </source>
</evidence>
<organism evidence="5 6">
    <name type="scientific">Geodia barretti</name>
    <name type="common">Barrett's horny sponge</name>
    <dbReference type="NCBI Taxonomy" id="519541"/>
    <lineage>
        <taxon>Eukaryota</taxon>
        <taxon>Metazoa</taxon>
        <taxon>Porifera</taxon>
        <taxon>Demospongiae</taxon>
        <taxon>Heteroscleromorpha</taxon>
        <taxon>Tetractinellida</taxon>
        <taxon>Astrophorina</taxon>
        <taxon>Geodiidae</taxon>
        <taxon>Geodia</taxon>
    </lineage>
</organism>
<accession>A0AA35W8B1</accession>
<dbReference type="PRINTS" id="PR00971">
    <property type="entry name" value="RIBOSOMALS10"/>
</dbReference>
<evidence type="ECO:0000259" key="4">
    <source>
        <dbReference type="SMART" id="SM01403"/>
    </source>
</evidence>
<dbReference type="GO" id="GO:0005840">
    <property type="term" value="C:ribosome"/>
    <property type="evidence" value="ECO:0007669"/>
    <property type="project" value="UniProtKB-KW"/>
</dbReference>
<dbReference type="NCBIfam" id="TIGR01049">
    <property type="entry name" value="rpsJ_bact"/>
    <property type="match status" value="1"/>
</dbReference>
<dbReference type="NCBIfam" id="NF001861">
    <property type="entry name" value="PRK00596.1"/>
    <property type="match status" value="1"/>
</dbReference>
<proteinExistence type="inferred from homology"/>
<dbReference type="PROSITE" id="PS00361">
    <property type="entry name" value="RIBOSOMAL_S10"/>
    <property type="match status" value="1"/>
</dbReference>
<dbReference type="Proteomes" id="UP001174909">
    <property type="component" value="Unassembled WGS sequence"/>
</dbReference>
<dbReference type="GO" id="GO:1990904">
    <property type="term" value="C:ribonucleoprotein complex"/>
    <property type="evidence" value="ECO:0007669"/>
    <property type="project" value="UniProtKB-KW"/>
</dbReference>
<evidence type="ECO:0000256" key="3">
    <source>
        <dbReference type="ARBA" id="ARBA00023274"/>
    </source>
</evidence>
<reference evidence="5" key="1">
    <citation type="submission" date="2023-03" db="EMBL/GenBank/DDBJ databases">
        <authorList>
            <person name="Steffen K."/>
            <person name="Cardenas P."/>
        </authorList>
    </citation>
    <scope>NUCLEOTIDE SEQUENCE</scope>
</reference>
<dbReference type="PANTHER" id="PTHR11700">
    <property type="entry name" value="30S RIBOSOMAL PROTEIN S10 FAMILY MEMBER"/>
    <property type="match status" value="1"/>
</dbReference>
<keyword evidence="6" id="KW-1185">Reference proteome</keyword>
<dbReference type="HAMAP" id="MF_00508">
    <property type="entry name" value="Ribosomal_uS10"/>
    <property type="match status" value="1"/>
</dbReference>
<evidence type="ECO:0000256" key="2">
    <source>
        <dbReference type="ARBA" id="ARBA00022980"/>
    </source>
</evidence>
<dbReference type="InterPro" id="IPR018268">
    <property type="entry name" value="Ribosomal_uS10_CS"/>
</dbReference>
<dbReference type="InterPro" id="IPR027486">
    <property type="entry name" value="Ribosomal_uS10_dom"/>
</dbReference>
<dbReference type="SMART" id="SM01403">
    <property type="entry name" value="Ribosomal_S10"/>
    <property type="match status" value="1"/>
</dbReference>
<dbReference type="AlphaFoldDB" id="A0AA35W8B1"/>
<evidence type="ECO:0000256" key="1">
    <source>
        <dbReference type="ARBA" id="ARBA00007102"/>
    </source>
</evidence>
<dbReference type="Gene3D" id="3.30.70.600">
    <property type="entry name" value="Ribosomal protein S10 domain"/>
    <property type="match status" value="1"/>
</dbReference>
<dbReference type="SUPFAM" id="SSF54999">
    <property type="entry name" value="Ribosomal protein S10"/>
    <property type="match status" value="1"/>
</dbReference>
<dbReference type="InterPro" id="IPR001848">
    <property type="entry name" value="Ribosomal_uS10"/>
</dbReference>
<dbReference type="GO" id="GO:0003735">
    <property type="term" value="F:structural constituent of ribosome"/>
    <property type="evidence" value="ECO:0007669"/>
    <property type="project" value="InterPro"/>
</dbReference>
<sequence length="97" mass="10953">MRIILKAFDHKVLDQSSVQIVETAELTGARVAGPVPLPTQIRRFCVIRGPHVDKDSREHFEIRTHKRLLDIMEPTSKTIDALTRLNMPAGVDISIKL</sequence>
<dbReference type="Pfam" id="PF00338">
    <property type="entry name" value="Ribosomal_S10"/>
    <property type="match status" value="1"/>
</dbReference>
<evidence type="ECO:0000313" key="6">
    <source>
        <dbReference type="Proteomes" id="UP001174909"/>
    </source>
</evidence>
<dbReference type="EMBL" id="CASHTH010001076">
    <property type="protein sequence ID" value="CAI8011004.1"/>
    <property type="molecule type" value="Genomic_DNA"/>
</dbReference>
<keyword evidence="2 5" id="KW-0689">Ribosomal protein</keyword>
<dbReference type="GO" id="GO:0003723">
    <property type="term" value="F:RNA binding"/>
    <property type="evidence" value="ECO:0007669"/>
    <property type="project" value="InterPro"/>
</dbReference>
<dbReference type="InterPro" id="IPR036838">
    <property type="entry name" value="Ribosomal_uS10_dom_sf"/>
</dbReference>